<organism evidence="1 2">
    <name type="scientific">Phlebia brevispora</name>
    <dbReference type="NCBI Taxonomy" id="194682"/>
    <lineage>
        <taxon>Eukaryota</taxon>
        <taxon>Fungi</taxon>
        <taxon>Dikarya</taxon>
        <taxon>Basidiomycota</taxon>
        <taxon>Agaricomycotina</taxon>
        <taxon>Agaricomycetes</taxon>
        <taxon>Polyporales</taxon>
        <taxon>Meruliaceae</taxon>
        <taxon>Phlebia</taxon>
    </lineage>
</organism>
<dbReference type="EMBL" id="JANHOG010001004">
    <property type="protein sequence ID" value="KAJ3547009.1"/>
    <property type="molecule type" value="Genomic_DNA"/>
</dbReference>
<protein>
    <submittedName>
        <fullName evidence="1">Uncharacterized protein</fullName>
    </submittedName>
</protein>
<dbReference type="Proteomes" id="UP001148662">
    <property type="component" value="Unassembled WGS sequence"/>
</dbReference>
<sequence>MLDADSTTSSAPNGDDNDNNGDGDSDDGDDEENGPPEPIHDFFDGDYSPEELGYPNDRENSPDDTQDAAAAPEEESEEPGEEYTNGPDTSASESDSSDDGDLSPDELEEPGWEPPAALAEQQEGLADEEMEDEVEDNMNIPEQPQAVEDTARTRIERALRQKIHIEHFPSNVAGQPINAPNGTLPSSYAEYASRIPCAGDPTNIYSPFTSELDWKVARWAKLRGPGSTAVSELLEIPGVQDKLGLSYKNARELNRLVDALPAMHPRFVREEIVVADEAFDVYMRDVVECLKALFGDAEFARYLVFLPERHYADPDCTLRLYYDMHTGKWWWNVQKAVEAKTPGATIMPIIISSDKTQVTLFRNKTAYLVYLTIGNLPKDICERPSQRGQILIAYLPTTKLDHISNKAARRRTLANLFHACMKRVLAPLETLGRTGLPMTSGDGVTRHVHPIFAAYIGDYPEQLLVTGMKTGRCPVCSVPHDELRDLDVTYPCRSIHDIRKVLLMADDILHQVLQGVMKHVVAWIKTACNTAEIDARCRRFPPNHNVRLFLKGITPLSCLTGQEHADICRILLGLVVDMRLPNGLSSAPLVRAVRALLDFVYLAQYPIHSDESLRSLEDALCRFHENKHVFADLGVREDFNILKLHYCSKHYRHQIEDFGTADNFNTEYTERLHIDFAKEAYRATNKKNEYPQMTLWLERKEKVLRHDRYIQWVLDGRPSIDAMNPLHRHHTSHIKMTRNPSTKGAVSFDRLGTHYGATQFCECLARFVAKHKYPEAGTVELNYRASTQPILFNKVQVYHKAKFWESDFALYRHASDEYDIVHARPTQNNTPGCFDTALINNGTGGAVGIRVSLQAIVSGASVSFSGYQNVNYRVYSLRTSSALPLNILPTSSGSHSSGGPSQTTFPSLKSDAAFIFYLEWTGPSCKRTISQVVSESPIKKNMKKAKKAPDYSIVSMHAKNSTKRADKGAVRQSCSVVNNNHSGNDSDNPFVDSIWRPLSLKPIIKNAARPKQKGKKSQLTLDDDQD</sequence>
<evidence type="ECO:0000313" key="1">
    <source>
        <dbReference type="EMBL" id="KAJ3547009.1"/>
    </source>
</evidence>
<accession>A0ACC1SV57</accession>
<name>A0ACC1SV57_9APHY</name>
<evidence type="ECO:0000313" key="2">
    <source>
        <dbReference type="Proteomes" id="UP001148662"/>
    </source>
</evidence>
<comment type="caution">
    <text evidence="1">The sequence shown here is derived from an EMBL/GenBank/DDBJ whole genome shotgun (WGS) entry which is preliminary data.</text>
</comment>
<gene>
    <name evidence="1" type="ORF">NM688_g5449</name>
</gene>
<keyword evidence="2" id="KW-1185">Reference proteome</keyword>
<proteinExistence type="predicted"/>
<reference evidence="1" key="1">
    <citation type="submission" date="2022-07" db="EMBL/GenBank/DDBJ databases">
        <title>Genome Sequence of Phlebia brevispora.</title>
        <authorList>
            <person name="Buettner E."/>
        </authorList>
    </citation>
    <scope>NUCLEOTIDE SEQUENCE</scope>
    <source>
        <strain evidence="1">MPL23</strain>
    </source>
</reference>